<name>A0AAD5FYR8_9ASCO</name>
<dbReference type="PANTHER" id="PTHR39398:SF1">
    <property type="entry name" value="CSN8_PSMD8_EIF3K DOMAIN-CONTAINING PROTEIN"/>
    <property type="match status" value="1"/>
</dbReference>
<gene>
    <name evidence="2" type="ORF">KGF57_002502</name>
</gene>
<dbReference type="AlphaFoldDB" id="A0AAD5FYR8"/>
<dbReference type="GeneID" id="76150561"/>
<accession>A0AAD5FYR8</accession>
<evidence type="ECO:0000256" key="1">
    <source>
        <dbReference type="SAM" id="MobiDB-lite"/>
    </source>
</evidence>
<comment type="caution">
    <text evidence="2">The sequence shown here is derived from an EMBL/GenBank/DDBJ whole genome shotgun (WGS) entry which is preliminary data.</text>
</comment>
<dbReference type="EMBL" id="JAIHNG010000116">
    <property type="protein sequence ID" value="KAI5958657.1"/>
    <property type="molecule type" value="Genomic_DNA"/>
</dbReference>
<evidence type="ECO:0008006" key="4">
    <source>
        <dbReference type="Google" id="ProtNLM"/>
    </source>
</evidence>
<feature type="compositionally biased region" description="Polar residues" evidence="1">
    <location>
        <begin position="33"/>
        <end position="55"/>
    </location>
</feature>
<protein>
    <recommendedName>
        <fullName evidence="4">CSN8/PSMD8/EIF3K domain-containing protein</fullName>
    </recommendedName>
</protein>
<dbReference type="Proteomes" id="UP001204833">
    <property type="component" value="Unassembled WGS sequence"/>
</dbReference>
<sequence>MDNSLKALVNSYELEQSYSPVRHKYKSGEDPNTHQSSQPTKFMSTNAYNNGNSSHKYVPPHRKKTTNGSSEGVKETTKLTNLTEDEKMAKRRERFAAKSSNTTRQPHDYGLISRGEDTRLKESETLREEYFLVILRQFIKYTSTNTSKSLFEAFKRIKDSDPTDFANAQSLKAEAIRDKQTVNMESLALSLRKLRESLLYLKPSPFHKKVFLFSMRISYCCGQYQTYIPSINFLLQNKDELKLSSLEVEEIAIVLILHLTHFNNDIPQAIQTHFRYISNRKDILQIIRSWVHKDYYTWVRIYNSVENYAIKSMMGMGQRMMVNRMIQILNSSYFTIKKSVLENDLLPDDVRYEDFVRDYKVNWTVDDGGVVTIRRRQSRKG</sequence>
<keyword evidence="3" id="KW-1185">Reference proteome</keyword>
<feature type="region of interest" description="Disordered" evidence="1">
    <location>
        <begin position="15"/>
        <end position="75"/>
    </location>
</feature>
<proteinExistence type="predicted"/>
<organism evidence="2 3">
    <name type="scientific">Candida theae</name>
    <dbReference type="NCBI Taxonomy" id="1198502"/>
    <lineage>
        <taxon>Eukaryota</taxon>
        <taxon>Fungi</taxon>
        <taxon>Dikarya</taxon>
        <taxon>Ascomycota</taxon>
        <taxon>Saccharomycotina</taxon>
        <taxon>Pichiomycetes</taxon>
        <taxon>Debaryomycetaceae</taxon>
        <taxon>Candida/Lodderomyces clade</taxon>
        <taxon>Candida</taxon>
    </lineage>
</organism>
<evidence type="ECO:0000313" key="2">
    <source>
        <dbReference type="EMBL" id="KAI5958657.1"/>
    </source>
</evidence>
<evidence type="ECO:0000313" key="3">
    <source>
        <dbReference type="Proteomes" id="UP001204833"/>
    </source>
</evidence>
<dbReference type="PANTHER" id="PTHR39398">
    <property type="entry name" value="YALI0F14311P"/>
    <property type="match status" value="1"/>
</dbReference>
<reference evidence="2 3" key="1">
    <citation type="journal article" date="2022" name="DNA Res.">
        <title>Genome analysis of five recently described species of the CUG-Ser clade uncovers Candida theae as a new hybrid lineage with pathogenic potential in the Candida parapsilosis species complex.</title>
        <authorList>
            <person name="Mixao V."/>
            <person name="Del Olmo V."/>
            <person name="Hegedusova E."/>
            <person name="Saus E."/>
            <person name="Pryszcz L."/>
            <person name="Cillingova A."/>
            <person name="Nosek J."/>
            <person name="Gabaldon T."/>
        </authorList>
    </citation>
    <scope>NUCLEOTIDE SEQUENCE [LARGE SCALE GENOMIC DNA]</scope>
    <source>
        <strain evidence="2 3">CBS 12239</strain>
    </source>
</reference>
<dbReference type="RefSeq" id="XP_051609104.1">
    <property type="nucleotide sequence ID" value="XM_051751823.1"/>
</dbReference>